<organism evidence="7 8">
    <name type="scientific">Acyrthosiphon pisum</name>
    <name type="common">Pea aphid</name>
    <dbReference type="NCBI Taxonomy" id="7029"/>
    <lineage>
        <taxon>Eukaryota</taxon>
        <taxon>Metazoa</taxon>
        <taxon>Ecdysozoa</taxon>
        <taxon>Arthropoda</taxon>
        <taxon>Hexapoda</taxon>
        <taxon>Insecta</taxon>
        <taxon>Pterygota</taxon>
        <taxon>Neoptera</taxon>
        <taxon>Paraneoptera</taxon>
        <taxon>Hemiptera</taxon>
        <taxon>Sternorrhyncha</taxon>
        <taxon>Aphidomorpha</taxon>
        <taxon>Aphidoidea</taxon>
        <taxon>Aphididae</taxon>
        <taxon>Macrosiphini</taxon>
        <taxon>Acyrthosiphon</taxon>
    </lineage>
</organism>
<protein>
    <recommendedName>
        <fullName evidence="6">THAP-type domain-containing protein</fullName>
    </recommendedName>
</protein>
<evidence type="ECO:0000256" key="2">
    <source>
        <dbReference type="ARBA" id="ARBA00022771"/>
    </source>
</evidence>
<evidence type="ECO:0000256" key="5">
    <source>
        <dbReference type="PROSITE-ProRule" id="PRU00309"/>
    </source>
</evidence>
<name>A0A8R2D2Z8_ACYPI</name>
<dbReference type="AlphaFoldDB" id="A0A8R2D2Z8"/>
<dbReference type="GeneID" id="103309059"/>
<dbReference type="Proteomes" id="UP000007819">
    <property type="component" value="Chromosome A1"/>
</dbReference>
<keyword evidence="2 5" id="KW-0863">Zinc-finger</keyword>
<keyword evidence="4 5" id="KW-0238">DNA-binding</keyword>
<dbReference type="Pfam" id="PF05485">
    <property type="entry name" value="THAP"/>
    <property type="match status" value="1"/>
</dbReference>
<keyword evidence="8" id="KW-1185">Reference proteome</keyword>
<dbReference type="GO" id="GO:0003677">
    <property type="term" value="F:DNA binding"/>
    <property type="evidence" value="ECO:0007669"/>
    <property type="project" value="UniProtKB-UniRule"/>
</dbReference>
<proteinExistence type="predicted"/>
<accession>A0A8R2D2Z8</accession>
<sequence length="120" mass="13756">MPTLCAIVGCSNKTTNKNISFYRFPKVKMNAASDLKMKMNKQQNAWLKSLRRLDLANKNIDYMRVCSAHFKSGKPAKYQDENDPDWCPTLNMGYCVTRGVATSPVMKRIKELLKGYSRIK</sequence>
<dbReference type="SMART" id="SM00980">
    <property type="entry name" value="THAP"/>
    <property type="match status" value="1"/>
</dbReference>
<evidence type="ECO:0000313" key="8">
    <source>
        <dbReference type="Proteomes" id="UP000007819"/>
    </source>
</evidence>
<dbReference type="InterPro" id="IPR006612">
    <property type="entry name" value="THAP_Znf"/>
</dbReference>
<dbReference type="SUPFAM" id="SSF57716">
    <property type="entry name" value="Glucocorticoid receptor-like (DNA-binding domain)"/>
    <property type="match status" value="1"/>
</dbReference>
<keyword evidence="1" id="KW-0479">Metal-binding</keyword>
<evidence type="ECO:0000313" key="7">
    <source>
        <dbReference type="EnsemblMetazoa" id="XP_016658942.1"/>
    </source>
</evidence>
<dbReference type="OrthoDB" id="8195867at2759"/>
<evidence type="ECO:0000256" key="3">
    <source>
        <dbReference type="ARBA" id="ARBA00022833"/>
    </source>
</evidence>
<keyword evidence="3" id="KW-0862">Zinc</keyword>
<evidence type="ECO:0000256" key="1">
    <source>
        <dbReference type="ARBA" id="ARBA00022723"/>
    </source>
</evidence>
<evidence type="ECO:0000256" key="4">
    <source>
        <dbReference type="ARBA" id="ARBA00023125"/>
    </source>
</evidence>
<dbReference type="PROSITE" id="PS50950">
    <property type="entry name" value="ZF_THAP"/>
    <property type="match status" value="1"/>
</dbReference>
<dbReference type="EnsemblMetazoa" id="XM_016803453.2">
    <property type="protein sequence ID" value="XP_016658942.1"/>
    <property type="gene ID" value="LOC103309059"/>
</dbReference>
<feature type="domain" description="THAP-type" evidence="6">
    <location>
        <begin position="1"/>
        <end position="91"/>
    </location>
</feature>
<evidence type="ECO:0000259" key="6">
    <source>
        <dbReference type="PROSITE" id="PS50950"/>
    </source>
</evidence>
<reference evidence="8" key="1">
    <citation type="submission" date="2010-06" db="EMBL/GenBank/DDBJ databases">
        <authorList>
            <person name="Jiang H."/>
            <person name="Abraham K."/>
            <person name="Ali S."/>
            <person name="Alsbrooks S.L."/>
            <person name="Anim B.N."/>
            <person name="Anosike U.S."/>
            <person name="Attaway T."/>
            <person name="Bandaranaike D.P."/>
            <person name="Battles P.K."/>
            <person name="Bell S.N."/>
            <person name="Bell A.V."/>
            <person name="Beltran B."/>
            <person name="Bickham C."/>
            <person name="Bustamante Y."/>
            <person name="Caleb T."/>
            <person name="Canada A."/>
            <person name="Cardenas V."/>
            <person name="Carter K."/>
            <person name="Chacko J."/>
            <person name="Chandrabose M.N."/>
            <person name="Chavez D."/>
            <person name="Chavez A."/>
            <person name="Chen L."/>
            <person name="Chu H.-S."/>
            <person name="Claassen K.J."/>
            <person name="Cockrell R."/>
            <person name="Collins M."/>
            <person name="Cooper J.A."/>
            <person name="Cree A."/>
            <person name="Curry S.M."/>
            <person name="Da Y."/>
            <person name="Dao M.D."/>
            <person name="Das B."/>
            <person name="Davila M.-L."/>
            <person name="Davy-Carroll L."/>
            <person name="Denson S."/>
            <person name="Dinh H."/>
            <person name="Ebong V.E."/>
            <person name="Edwards J.R."/>
            <person name="Egan A."/>
            <person name="El-Daye J."/>
            <person name="Escobedo L."/>
            <person name="Fernandez S."/>
            <person name="Fernando P.R."/>
            <person name="Flagg N."/>
            <person name="Forbes L.D."/>
            <person name="Fowler R.G."/>
            <person name="Fu Q."/>
            <person name="Gabisi R.A."/>
            <person name="Ganer J."/>
            <person name="Garbino Pronczuk A."/>
            <person name="Garcia R.M."/>
            <person name="Garner T."/>
            <person name="Garrett T.E."/>
            <person name="Gonzalez D.A."/>
            <person name="Hamid H."/>
            <person name="Hawkins E.S."/>
            <person name="Hirani K."/>
            <person name="Hogues M.E."/>
            <person name="Hollins B."/>
            <person name="Hsiao C.-H."/>
            <person name="Jabil R."/>
            <person name="James M.L."/>
            <person name="Jhangiani S.N."/>
            <person name="Johnson B."/>
            <person name="Johnson Q."/>
            <person name="Joshi V."/>
            <person name="Kalu J.B."/>
            <person name="Kam C."/>
            <person name="Kashfia A."/>
            <person name="Keebler J."/>
            <person name="Kisamo H."/>
            <person name="Kovar C.L."/>
            <person name="Lago L.A."/>
            <person name="Lai C.-Y."/>
            <person name="Laidlaw J."/>
            <person name="Lara F."/>
            <person name="Le T.-K."/>
            <person name="Lee S.L."/>
            <person name="Legall F.H."/>
            <person name="Lemon S.J."/>
            <person name="Lewis L.R."/>
            <person name="Li B."/>
            <person name="Liu Y."/>
            <person name="Liu Y.-S."/>
            <person name="Lopez J."/>
            <person name="Lozado R.J."/>
            <person name="Lu J."/>
            <person name="Madu R.C."/>
            <person name="Maheshwari M."/>
            <person name="Maheshwari R."/>
            <person name="Malloy K."/>
            <person name="Martinez E."/>
            <person name="Mathew T."/>
            <person name="Mercado I.C."/>
            <person name="Mercado C."/>
            <person name="Meyer B."/>
            <person name="Montgomery K."/>
            <person name="Morgan M.B."/>
            <person name="Munidasa M."/>
            <person name="Nazareth L.V."/>
            <person name="Nelson J."/>
            <person name="Ng B.M."/>
            <person name="Nguyen N.B."/>
            <person name="Nguyen P.Q."/>
            <person name="Nguyen T."/>
            <person name="Obregon M."/>
            <person name="Okwuonu G.O."/>
            <person name="Onwere C.G."/>
            <person name="Orozco G."/>
            <person name="Parra A."/>
            <person name="Patel S."/>
            <person name="Patil S."/>
            <person name="Perez A."/>
            <person name="Perez Y."/>
            <person name="Pham C."/>
            <person name="Primus E.L."/>
            <person name="Pu L.-L."/>
            <person name="Puazo M."/>
            <person name="Qin X."/>
            <person name="Quiroz J.B."/>
            <person name="Reese J."/>
            <person name="Richards S."/>
            <person name="Rives C.M."/>
            <person name="Robberts R."/>
            <person name="Ruiz S.J."/>
            <person name="Ruiz M.J."/>
            <person name="Santibanez J."/>
            <person name="Schneider B.W."/>
            <person name="Sisson I."/>
            <person name="Smith M."/>
            <person name="Sodergren E."/>
            <person name="Song X.-Z."/>
            <person name="Song B.B."/>
            <person name="Summersgill H."/>
            <person name="Thelus R."/>
            <person name="Thornton R.D."/>
            <person name="Trejos Z.Y."/>
            <person name="Usmani K."/>
            <person name="Vattathil S."/>
            <person name="Villasana D."/>
            <person name="Walker D.L."/>
            <person name="Wang S."/>
            <person name="Wang K."/>
            <person name="White C.S."/>
            <person name="Williams A.C."/>
            <person name="Williamson J."/>
            <person name="Wilson K."/>
            <person name="Woghiren I.O."/>
            <person name="Woodworth J.R."/>
            <person name="Worley K.C."/>
            <person name="Wright R.A."/>
            <person name="Wu W."/>
            <person name="Young L."/>
            <person name="Zhang L."/>
            <person name="Zhang J."/>
            <person name="Zhu Y."/>
            <person name="Muzny D.M."/>
            <person name="Weinstock G."/>
            <person name="Gibbs R.A."/>
        </authorList>
    </citation>
    <scope>NUCLEOTIDE SEQUENCE [LARGE SCALE GENOMIC DNA]</scope>
    <source>
        <strain evidence="8">LSR1</strain>
    </source>
</reference>
<dbReference type="KEGG" id="api:103309059"/>
<reference evidence="7" key="2">
    <citation type="submission" date="2022-06" db="UniProtKB">
        <authorList>
            <consortium name="EnsemblMetazoa"/>
        </authorList>
    </citation>
    <scope>IDENTIFICATION</scope>
</reference>
<dbReference type="GO" id="GO:0008270">
    <property type="term" value="F:zinc ion binding"/>
    <property type="evidence" value="ECO:0007669"/>
    <property type="project" value="UniProtKB-KW"/>
</dbReference>
<dbReference type="RefSeq" id="XP_016658942.1">
    <property type="nucleotide sequence ID" value="XM_016803453.2"/>
</dbReference>